<dbReference type="STRING" id="3476.A0A2P5A524"/>
<dbReference type="Proteomes" id="UP000237105">
    <property type="component" value="Unassembled WGS sequence"/>
</dbReference>
<dbReference type="AlphaFoldDB" id="A0A2P5A524"/>
<organism evidence="1 2">
    <name type="scientific">Parasponia andersonii</name>
    <name type="common">Sponia andersonii</name>
    <dbReference type="NCBI Taxonomy" id="3476"/>
    <lineage>
        <taxon>Eukaryota</taxon>
        <taxon>Viridiplantae</taxon>
        <taxon>Streptophyta</taxon>
        <taxon>Embryophyta</taxon>
        <taxon>Tracheophyta</taxon>
        <taxon>Spermatophyta</taxon>
        <taxon>Magnoliopsida</taxon>
        <taxon>eudicotyledons</taxon>
        <taxon>Gunneridae</taxon>
        <taxon>Pentapetalae</taxon>
        <taxon>rosids</taxon>
        <taxon>fabids</taxon>
        <taxon>Rosales</taxon>
        <taxon>Cannabaceae</taxon>
        <taxon>Parasponia</taxon>
    </lineage>
</organism>
<protein>
    <submittedName>
        <fullName evidence="1">Uncharacterized protein</fullName>
    </submittedName>
</protein>
<accession>A0A2P5A524</accession>
<proteinExistence type="predicted"/>
<keyword evidence="2" id="KW-1185">Reference proteome</keyword>
<sequence length="78" mass="9138">MDEIWERAIETVLDDQTDYTSARTLTLDNAVKCVQGGYHRRAFLRSSRTFSTFLLPILGFRRWSSFRVEEDGEFGKDE</sequence>
<name>A0A2P5A524_PARAD</name>
<dbReference type="EMBL" id="JXTB01000965">
    <property type="protein sequence ID" value="PON31647.1"/>
    <property type="molecule type" value="Genomic_DNA"/>
</dbReference>
<evidence type="ECO:0000313" key="1">
    <source>
        <dbReference type="EMBL" id="PON31647.1"/>
    </source>
</evidence>
<comment type="caution">
    <text evidence="1">The sequence shown here is derived from an EMBL/GenBank/DDBJ whole genome shotgun (WGS) entry which is preliminary data.</text>
</comment>
<evidence type="ECO:0000313" key="2">
    <source>
        <dbReference type="Proteomes" id="UP000237105"/>
    </source>
</evidence>
<dbReference type="OrthoDB" id="1166583at2759"/>
<reference evidence="2" key="1">
    <citation type="submission" date="2016-06" db="EMBL/GenBank/DDBJ databases">
        <title>Parallel loss of symbiosis genes in relatives of nitrogen-fixing non-legume Parasponia.</title>
        <authorList>
            <person name="Van Velzen R."/>
            <person name="Holmer R."/>
            <person name="Bu F."/>
            <person name="Rutten L."/>
            <person name="Van Zeijl A."/>
            <person name="Liu W."/>
            <person name="Santuari L."/>
            <person name="Cao Q."/>
            <person name="Sharma T."/>
            <person name="Shen D."/>
            <person name="Roswanjaya Y."/>
            <person name="Wardhani T."/>
            <person name="Kalhor M.S."/>
            <person name="Jansen J."/>
            <person name="Van den Hoogen J."/>
            <person name="Gungor B."/>
            <person name="Hartog M."/>
            <person name="Hontelez J."/>
            <person name="Verver J."/>
            <person name="Yang W.-C."/>
            <person name="Schijlen E."/>
            <person name="Repin R."/>
            <person name="Schilthuizen M."/>
            <person name="Schranz E."/>
            <person name="Heidstra R."/>
            <person name="Miyata K."/>
            <person name="Fedorova E."/>
            <person name="Kohlen W."/>
            <person name="Bisseling T."/>
            <person name="Smit S."/>
            <person name="Geurts R."/>
        </authorList>
    </citation>
    <scope>NUCLEOTIDE SEQUENCE [LARGE SCALE GENOMIC DNA]</scope>
    <source>
        <strain evidence="2">cv. WU1-14</strain>
    </source>
</reference>
<gene>
    <name evidence="1" type="ORF">PanWU01x14_368190</name>
</gene>